<dbReference type="Proteomes" id="UP001213799">
    <property type="component" value="Unassembled WGS sequence"/>
</dbReference>
<proteinExistence type="predicted"/>
<dbReference type="EMBL" id="JAQJAE010000002">
    <property type="protein sequence ID" value="KAJ5607989.1"/>
    <property type="molecule type" value="Genomic_DNA"/>
</dbReference>
<accession>A0AAD6EBU1</accession>
<dbReference type="AlphaFoldDB" id="A0AAD6EBU1"/>
<dbReference type="GeneID" id="81585907"/>
<evidence type="ECO:0000313" key="3">
    <source>
        <dbReference type="Proteomes" id="UP001213799"/>
    </source>
</evidence>
<protein>
    <submittedName>
        <fullName evidence="2">Uncharacterized protein</fullName>
    </submittedName>
</protein>
<evidence type="ECO:0000313" key="2">
    <source>
        <dbReference type="EMBL" id="KAJ5607989.1"/>
    </source>
</evidence>
<reference evidence="2" key="2">
    <citation type="submission" date="2023-01" db="EMBL/GenBank/DDBJ databases">
        <authorList>
            <person name="Petersen C."/>
        </authorList>
    </citation>
    <scope>NUCLEOTIDE SEQUENCE</scope>
    <source>
        <strain evidence="2">IBT 12815</strain>
    </source>
</reference>
<organism evidence="2 3">
    <name type="scientific">Penicillium hordei</name>
    <dbReference type="NCBI Taxonomy" id="40994"/>
    <lineage>
        <taxon>Eukaryota</taxon>
        <taxon>Fungi</taxon>
        <taxon>Dikarya</taxon>
        <taxon>Ascomycota</taxon>
        <taxon>Pezizomycotina</taxon>
        <taxon>Eurotiomycetes</taxon>
        <taxon>Eurotiomycetidae</taxon>
        <taxon>Eurotiales</taxon>
        <taxon>Aspergillaceae</taxon>
        <taxon>Penicillium</taxon>
    </lineage>
</organism>
<feature type="compositionally biased region" description="Basic and acidic residues" evidence="1">
    <location>
        <begin position="1"/>
        <end position="11"/>
    </location>
</feature>
<sequence>MARTEQTRPDPEYTGPKWRQREYPDHQGDTVILGKIASRDREYHQPEGRDAFRLQIYSKTPIKSEDYQNLHDYFFQELVHGCFMEIYSYNPPDALACVEHQRREIAHRKRLHAQTEKSPEVLPPLIPNLRASTQNDFGSGFCILLTSESYQAGFSAEERNDLGTGPLWITFNRKFPSEIPNLNMITRLGSSLLNYDRFRKGQIEVSPETNETSVKLINDQEYMDDTVSDLLKGVFMNFVNLGDIDYGFGEALPVETKFDAQQTKEILERQETDEIKAVDQSKLHLTWHDATLTIANKSSDCDIQYVVYVSFLADIQDSSLLETTARTFTAAIISQLGFNKSIRLQFKTPSSSSLSCLLSQRNEFPVGALHNFDAGTRQERTLPFGIGDYAYEPIAHKFFAVVLDRPSFVTQPGVLFFTVFNELQEEMEPTEINLVDVKRSAGIPEVARRLAMLAVEEGLTDKPKRTLTPEEHRSLMMISMSSEEYQSWLDMVRENE</sequence>
<evidence type="ECO:0000256" key="1">
    <source>
        <dbReference type="SAM" id="MobiDB-lite"/>
    </source>
</evidence>
<name>A0AAD6EBU1_9EURO</name>
<comment type="caution">
    <text evidence="2">The sequence shown here is derived from an EMBL/GenBank/DDBJ whole genome shotgun (WGS) entry which is preliminary data.</text>
</comment>
<feature type="region of interest" description="Disordered" evidence="1">
    <location>
        <begin position="1"/>
        <end position="26"/>
    </location>
</feature>
<dbReference type="RefSeq" id="XP_056755413.1">
    <property type="nucleotide sequence ID" value="XM_056895665.1"/>
</dbReference>
<keyword evidence="3" id="KW-1185">Reference proteome</keyword>
<reference evidence="2" key="1">
    <citation type="journal article" date="2023" name="IMA Fungus">
        <title>Comparative genomic study of the Penicillium genus elucidates a diverse pangenome and 15 lateral gene transfer events.</title>
        <authorList>
            <person name="Petersen C."/>
            <person name="Sorensen T."/>
            <person name="Nielsen M.R."/>
            <person name="Sondergaard T.E."/>
            <person name="Sorensen J.L."/>
            <person name="Fitzpatrick D.A."/>
            <person name="Frisvad J.C."/>
            <person name="Nielsen K.L."/>
        </authorList>
    </citation>
    <scope>NUCLEOTIDE SEQUENCE</scope>
    <source>
        <strain evidence="2">IBT 12815</strain>
    </source>
</reference>
<gene>
    <name evidence="2" type="ORF">N7537_004608</name>
</gene>